<evidence type="ECO:0000256" key="8">
    <source>
        <dbReference type="ARBA" id="ARBA00040531"/>
    </source>
</evidence>
<feature type="compositionally biased region" description="Acidic residues" evidence="10">
    <location>
        <begin position="855"/>
        <end position="867"/>
    </location>
</feature>
<dbReference type="InterPro" id="IPR051132">
    <property type="entry name" value="3-5_Exonuclease_domain"/>
</dbReference>
<dbReference type="InterPro" id="IPR046616">
    <property type="entry name" value="DUF6729"/>
</dbReference>
<comment type="caution">
    <text evidence="13">The sequence shown here is derived from an EMBL/GenBank/DDBJ whole genome shotgun (WGS) entry which is preliminary data.</text>
</comment>
<dbReference type="GO" id="GO:0006139">
    <property type="term" value="P:nucleobase-containing compound metabolic process"/>
    <property type="evidence" value="ECO:0007669"/>
    <property type="project" value="InterPro"/>
</dbReference>
<dbReference type="GO" id="GO:0046872">
    <property type="term" value="F:metal ion binding"/>
    <property type="evidence" value="ECO:0007669"/>
    <property type="project" value="UniProtKB-KW"/>
</dbReference>
<evidence type="ECO:0000313" key="13">
    <source>
        <dbReference type="EMBL" id="KAK6983914.1"/>
    </source>
</evidence>
<dbReference type="SUPFAM" id="SSF53098">
    <property type="entry name" value="Ribonuclease H-like"/>
    <property type="match status" value="1"/>
</dbReference>
<sequence>MSARPRGRPKGSKDGPRPIDAPPRGRPKKKHAEEEHDADTEDNNTSDTEPPPTRSMDAEDEFDASNDAFDAFTAGFTESDWLGVDQASAVDKQPLSSQESRGPSLEQLREAKKRAQSAPFFTQGRTLSLNSTDSDSEDDGGSEDEDGTPASTQERKASEKDASKAWFDKPKYMPSWLYDYFRDTIQPIITRRDGRRRRPPASFTSTMSHSPASLWIHPIDPVFPLSHRRFRPTVLYRPRVFLWLPHFFVAKLCCPACGKQLEKNGARPPRRIADLNDTFYIVSWAYYCRKGCKLYFHGWSRRLLNSLPPFLRLAFPAILSRKSGLSQTVVSILRIGNQHKMGPSGVRALLCENHTLRFSTIQAQYLEAAFQLVRRHADEQSPGNQASITDYFTEKIPGFGDFGDSTGFSGFVPSERYLATMLNRAIEADEADADQHTSCLEPDQLAVDDSHKINKHIAKVDGVPVNALWTCMTSRYIRAQALTLTKSHEERYGPLKAIAQSVKKYGFRDPLVVFSDDPVKDKPLLLAAFPSLAEGLTPVAAAHGFCPLEIPDSISIQFLGTSALIDAALSPLTAVLDADPDAHLSISIDAEWNMSRKIGVHKFDHLPGSLLRLLISNRVFKIGNSVSADCTRLKKQFPQLKDQSSFNTIDLKQYSIERGVIGRKDPGSLDVLAEKVLNVYLSKDDSLRKNEEWEIIPLRSHLLDYAALDVYASQRIFAEVTKLAPLDWVRHDSPAGSRVALLVHEGGETAAYGKISDVQPTSLSGIRVKTQTNSRVVIEIDRVLIPTAAAILHLPLENGTTRRQATKSGAYTLQQLQTAASGSVFQIVSPVSLLSFDRAGVNSSEHCPPGLDGAADSDSESDDDCVLDPERSDPGSADHEQLQENLQMLEAHNQRTETTGNRKQAFLCALRDHLMRWDPTVRARVDEVCRRVYGITFDQMLARNPDYIKKRTPRHVPSPNILVPMIQHIYNVFGNALDADTQPLFSPAARQKANAVLELAREGYLSDLPGVVLYERIGVDKHGLDLFKCLRGTNNVEGGPHGDIYRKFGALHAGARLTVNSLTDHRTAYNLQAFAKHVFGANWDYHHSLSLINRVSFLLNYLSDIVDGASSYSHWINGDLYARTDEKFGVVPIPESLRVRLAMEPYSETAAARFKLNKNDDWLRRKQGLALPAVPPTTPEARKYFFTGIKHHAYAGKASALGKGKIDLIKFAQEWNRTADGKDRFFITAELLAAYAKTWQKNSNIRASQELIADKISLVNKTREIFLAPDLPFPSFIAGDTATSIPPSKGVVEDFEGIPTLSVDISMSTPLLEPPTSSPAQKTNPVTEEIYLPSADSVGDSGPPVSHSLDPAEHSIIEAHIPVVDVPAEPSGCVLPIQSEPRRREVPIEKRKRQNIRSCRRCRKDSCPGGSDIYNCKAPCTVACRQCGQLSGCRGVDKGRRCTFLG</sequence>
<feature type="region of interest" description="Disordered" evidence="10">
    <location>
        <begin position="1"/>
        <end position="71"/>
    </location>
</feature>
<keyword evidence="6" id="KW-0460">Magnesium</keyword>
<gene>
    <name evidence="13" type="ORF">R3P38DRAFT_3333456</name>
</gene>
<evidence type="ECO:0000256" key="5">
    <source>
        <dbReference type="ARBA" id="ARBA00022839"/>
    </source>
</evidence>
<evidence type="ECO:0000256" key="10">
    <source>
        <dbReference type="SAM" id="MobiDB-lite"/>
    </source>
</evidence>
<dbReference type="EMBL" id="JAWWNJ010000145">
    <property type="protein sequence ID" value="KAK6983914.1"/>
    <property type="molecule type" value="Genomic_DNA"/>
</dbReference>
<feature type="region of interest" description="Disordered" evidence="10">
    <location>
        <begin position="85"/>
        <end position="162"/>
    </location>
</feature>
<feature type="domain" description="DUF6729" evidence="12">
    <location>
        <begin position="211"/>
        <end position="376"/>
    </location>
</feature>
<evidence type="ECO:0000256" key="7">
    <source>
        <dbReference type="ARBA" id="ARBA00023242"/>
    </source>
</evidence>
<feature type="domain" description="3'-5' exonuclease" evidence="11">
    <location>
        <begin position="610"/>
        <end position="722"/>
    </location>
</feature>
<dbReference type="Gene3D" id="3.30.420.10">
    <property type="entry name" value="Ribonuclease H-like superfamily/Ribonuclease H"/>
    <property type="match status" value="1"/>
</dbReference>
<keyword evidence="7" id="KW-0539">Nucleus</keyword>
<comment type="subcellular location">
    <subcellularLocation>
        <location evidence="1">Nucleus</location>
    </subcellularLocation>
</comment>
<keyword evidence="2" id="KW-0540">Nuclease</keyword>
<feature type="compositionally biased region" description="Basic and acidic residues" evidence="10">
    <location>
        <begin position="868"/>
        <end position="879"/>
    </location>
</feature>
<keyword evidence="4" id="KW-0378">Hydrolase</keyword>
<reference evidence="13 14" key="1">
    <citation type="journal article" date="2024" name="J Genomics">
        <title>Draft genome sequencing and assembly of Favolaschia claudopus CIRM-BRFM 2984 isolated from oak limbs.</title>
        <authorList>
            <person name="Navarro D."/>
            <person name="Drula E."/>
            <person name="Chaduli D."/>
            <person name="Cazenave R."/>
            <person name="Ahrendt S."/>
            <person name="Wang J."/>
            <person name="Lipzen A."/>
            <person name="Daum C."/>
            <person name="Barry K."/>
            <person name="Grigoriev I.V."/>
            <person name="Favel A."/>
            <person name="Rosso M.N."/>
            <person name="Martin F."/>
        </authorList>
    </citation>
    <scope>NUCLEOTIDE SEQUENCE [LARGE SCALE GENOMIC DNA]</scope>
    <source>
        <strain evidence="13 14">CIRM-BRFM 2984</strain>
    </source>
</reference>
<evidence type="ECO:0000256" key="1">
    <source>
        <dbReference type="ARBA" id="ARBA00004123"/>
    </source>
</evidence>
<feature type="compositionally biased region" description="Basic and acidic residues" evidence="10">
    <location>
        <begin position="153"/>
        <end position="162"/>
    </location>
</feature>
<feature type="region of interest" description="Disordered" evidence="10">
    <location>
        <begin position="845"/>
        <end position="879"/>
    </location>
</feature>
<dbReference type="Pfam" id="PF20499">
    <property type="entry name" value="DUF6729"/>
    <property type="match status" value="1"/>
</dbReference>
<dbReference type="GO" id="GO:0003676">
    <property type="term" value="F:nucleic acid binding"/>
    <property type="evidence" value="ECO:0007669"/>
    <property type="project" value="InterPro"/>
</dbReference>
<evidence type="ECO:0000256" key="2">
    <source>
        <dbReference type="ARBA" id="ARBA00022722"/>
    </source>
</evidence>
<dbReference type="GO" id="GO:0008408">
    <property type="term" value="F:3'-5' exonuclease activity"/>
    <property type="evidence" value="ECO:0007669"/>
    <property type="project" value="InterPro"/>
</dbReference>
<evidence type="ECO:0000259" key="12">
    <source>
        <dbReference type="Pfam" id="PF20499"/>
    </source>
</evidence>
<protein>
    <recommendedName>
        <fullName evidence="8">3'-5' exonuclease</fullName>
    </recommendedName>
    <alternativeName>
        <fullName evidence="9">Werner Syndrome-like exonuclease</fullName>
    </alternativeName>
</protein>
<keyword evidence="3" id="KW-0479">Metal-binding</keyword>
<evidence type="ECO:0000256" key="4">
    <source>
        <dbReference type="ARBA" id="ARBA00022801"/>
    </source>
</evidence>
<accession>A0AAV9ZJ15</accession>
<proteinExistence type="predicted"/>
<feature type="compositionally biased region" description="Polar residues" evidence="10">
    <location>
        <begin position="119"/>
        <end position="132"/>
    </location>
</feature>
<evidence type="ECO:0000256" key="9">
    <source>
        <dbReference type="ARBA" id="ARBA00042761"/>
    </source>
</evidence>
<dbReference type="InterPro" id="IPR002562">
    <property type="entry name" value="3'-5'_exonuclease_dom"/>
</dbReference>
<dbReference type="InterPro" id="IPR036397">
    <property type="entry name" value="RNaseH_sf"/>
</dbReference>
<name>A0AAV9ZJ15_9AGAR</name>
<evidence type="ECO:0000256" key="6">
    <source>
        <dbReference type="ARBA" id="ARBA00022842"/>
    </source>
</evidence>
<dbReference type="Pfam" id="PF01612">
    <property type="entry name" value="DNA_pol_A_exo1"/>
    <property type="match status" value="1"/>
</dbReference>
<dbReference type="PANTHER" id="PTHR13620">
    <property type="entry name" value="3-5 EXONUCLEASE"/>
    <property type="match status" value="1"/>
</dbReference>
<evidence type="ECO:0000256" key="3">
    <source>
        <dbReference type="ARBA" id="ARBA00022723"/>
    </source>
</evidence>
<evidence type="ECO:0000313" key="14">
    <source>
        <dbReference type="Proteomes" id="UP001362999"/>
    </source>
</evidence>
<feature type="compositionally biased region" description="Basic residues" evidence="10">
    <location>
        <begin position="1"/>
        <end position="10"/>
    </location>
</feature>
<feature type="compositionally biased region" description="Acidic residues" evidence="10">
    <location>
        <begin position="35"/>
        <end position="44"/>
    </location>
</feature>
<keyword evidence="5" id="KW-0269">Exonuclease</keyword>
<dbReference type="Proteomes" id="UP001362999">
    <property type="component" value="Unassembled WGS sequence"/>
</dbReference>
<organism evidence="13 14">
    <name type="scientific">Favolaschia claudopus</name>
    <dbReference type="NCBI Taxonomy" id="2862362"/>
    <lineage>
        <taxon>Eukaryota</taxon>
        <taxon>Fungi</taxon>
        <taxon>Dikarya</taxon>
        <taxon>Basidiomycota</taxon>
        <taxon>Agaricomycotina</taxon>
        <taxon>Agaricomycetes</taxon>
        <taxon>Agaricomycetidae</taxon>
        <taxon>Agaricales</taxon>
        <taxon>Marasmiineae</taxon>
        <taxon>Mycenaceae</taxon>
        <taxon>Favolaschia</taxon>
    </lineage>
</organism>
<dbReference type="GO" id="GO:0005634">
    <property type="term" value="C:nucleus"/>
    <property type="evidence" value="ECO:0007669"/>
    <property type="project" value="UniProtKB-SubCell"/>
</dbReference>
<keyword evidence="14" id="KW-1185">Reference proteome</keyword>
<dbReference type="InterPro" id="IPR012337">
    <property type="entry name" value="RNaseH-like_sf"/>
</dbReference>
<evidence type="ECO:0000259" key="11">
    <source>
        <dbReference type="Pfam" id="PF01612"/>
    </source>
</evidence>
<dbReference type="PANTHER" id="PTHR13620:SF109">
    <property type="entry name" value="3'-5' EXONUCLEASE"/>
    <property type="match status" value="1"/>
</dbReference>
<feature type="compositionally biased region" description="Acidic residues" evidence="10">
    <location>
        <begin position="134"/>
        <end position="147"/>
    </location>
</feature>